<keyword evidence="1" id="KW-1133">Transmembrane helix</keyword>
<keyword evidence="1" id="KW-0472">Membrane</keyword>
<sequence>MPLVWEEKETSFHFFLFLPIIIPVVKSVEEKIQRAYGEHLEPPDWLISTSPIMRTLFK</sequence>
<dbReference type="EMBL" id="CP045890">
    <property type="protein sequence ID" value="QQP56235.1"/>
    <property type="molecule type" value="Genomic_DNA"/>
</dbReference>
<dbReference type="Proteomes" id="UP000595437">
    <property type="component" value="Chromosome 1"/>
</dbReference>
<dbReference type="AlphaFoldDB" id="A0A7T8KHW4"/>
<gene>
    <name evidence="2" type="ORF">FKW44_000828</name>
</gene>
<evidence type="ECO:0000256" key="1">
    <source>
        <dbReference type="SAM" id="Phobius"/>
    </source>
</evidence>
<keyword evidence="3" id="KW-1185">Reference proteome</keyword>
<name>A0A7T8KHW4_CALRO</name>
<accession>A0A7T8KHW4</accession>
<organism evidence="2 3">
    <name type="scientific">Caligus rogercresseyi</name>
    <name type="common">Sea louse</name>
    <dbReference type="NCBI Taxonomy" id="217165"/>
    <lineage>
        <taxon>Eukaryota</taxon>
        <taxon>Metazoa</taxon>
        <taxon>Ecdysozoa</taxon>
        <taxon>Arthropoda</taxon>
        <taxon>Crustacea</taxon>
        <taxon>Multicrustacea</taxon>
        <taxon>Hexanauplia</taxon>
        <taxon>Copepoda</taxon>
        <taxon>Siphonostomatoida</taxon>
        <taxon>Caligidae</taxon>
        <taxon>Caligus</taxon>
    </lineage>
</organism>
<proteinExistence type="predicted"/>
<evidence type="ECO:0000313" key="2">
    <source>
        <dbReference type="EMBL" id="QQP56235.1"/>
    </source>
</evidence>
<reference evidence="3" key="1">
    <citation type="submission" date="2021-01" db="EMBL/GenBank/DDBJ databases">
        <title>Caligus Genome Assembly.</title>
        <authorList>
            <person name="Gallardo-Escarate C."/>
        </authorList>
    </citation>
    <scope>NUCLEOTIDE SEQUENCE [LARGE SCALE GENOMIC DNA]</scope>
</reference>
<keyword evidence="1" id="KW-0812">Transmembrane</keyword>
<evidence type="ECO:0000313" key="3">
    <source>
        <dbReference type="Proteomes" id="UP000595437"/>
    </source>
</evidence>
<protein>
    <submittedName>
        <fullName evidence="2">Uncharacterized protein</fullName>
    </submittedName>
</protein>
<feature type="transmembrane region" description="Helical" evidence="1">
    <location>
        <begin position="12"/>
        <end position="28"/>
    </location>
</feature>